<reference evidence="1 2" key="1">
    <citation type="submission" date="2016-06" db="EMBL/GenBank/DDBJ databases">
        <title>Acetobacter pasteurianus NBRC 3188 whole genome sequencing project.</title>
        <authorList>
            <person name="Matsutani M."/>
            <person name="Shiwa Y."/>
            <person name="Okamoto-Kainuma A."/>
            <person name="Ishikawa M."/>
            <person name="Koizumi Y."/>
            <person name="Yoshikawa H."/>
            <person name="Yakushi T."/>
            <person name="Matsushita K."/>
        </authorList>
    </citation>
    <scope>NUCLEOTIDE SEQUENCE [LARGE SCALE GENOMIC DNA]</scope>
    <source>
        <strain evidence="1 2">NBRC 3188</strain>
    </source>
</reference>
<evidence type="ECO:0000313" key="2">
    <source>
        <dbReference type="Proteomes" id="UP000287300"/>
    </source>
</evidence>
<proteinExistence type="predicted"/>
<accession>A0A401WUX9</accession>
<dbReference type="EMBL" id="BDES01000049">
    <property type="protein sequence ID" value="GCD53143.1"/>
    <property type="molecule type" value="Genomic_DNA"/>
</dbReference>
<organism evidence="1 2">
    <name type="scientific">Acetobacter pasteurianus NBRC 3188</name>
    <dbReference type="NCBI Taxonomy" id="1226663"/>
    <lineage>
        <taxon>Bacteria</taxon>
        <taxon>Pseudomonadati</taxon>
        <taxon>Pseudomonadota</taxon>
        <taxon>Alphaproteobacteria</taxon>
        <taxon>Acetobacterales</taxon>
        <taxon>Acetobacteraceae</taxon>
        <taxon>Acetobacter</taxon>
    </lineage>
</organism>
<gene>
    <name evidence="1" type="ORF">NBRC3188_1840</name>
</gene>
<dbReference type="AlphaFoldDB" id="A0A401WUX9"/>
<protein>
    <submittedName>
        <fullName evidence="1">Uncharacterized protein</fullName>
    </submittedName>
</protein>
<name>A0A401WUX9_ACEPA</name>
<comment type="caution">
    <text evidence="1">The sequence shown here is derived from an EMBL/GenBank/DDBJ whole genome shotgun (WGS) entry which is preliminary data.</text>
</comment>
<sequence>MVSLVLIRLAMNLSGQQARGILECLLLGAFYIHIENIKYIMNFNHD</sequence>
<dbReference type="Proteomes" id="UP000287300">
    <property type="component" value="Unassembled WGS sequence"/>
</dbReference>
<evidence type="ECO:0000313" key="1">
    <source>
        <dbReference type="EMBL" id="GCD53143.1"/>
    </source>
</evidence>